<dbReference type="Gene3D" id="2.30.180.10">
    <property type="entry name" value="FAS1 domain"/>
    <property type="match status" value="1"/>
</dbReference>
<gene>
    <name evidence="3" type="ordered locus">ELI_02340</name>
</gene>
<dbReference type="InterPro" id="IPR000782">
    <property type="entry name" value="FAS1_domain"/>
</dbReference>
<feature type="chain" id="PRO_5004213196" description="FAS1 domain-containing protein" evidence="1">
    <location>
        <begin position="20"/>
        <end position="195"/>
    </location>
</feature>
<feature type="domain" description="FAS1" evidence="2">
    <location>
        <begin position="47"/>
        <end position="191"/>
    </location>
</feature>
<organism evidence="3 4">
    <name type="scientific">Erythrobacter litoralis (strain HTCC2594)</name>
    <dbReference type="NCBI Taxonomy" id="314225"/>
    <lineage>
        <taxon>Bacteria</taxon>
        <taxon>Pseudomonadati</taxon>
        <taxon>Pseudomonadota</taxon>
        <taxon>Alphaproteobacteria</taxon>
        <taxon>Sphingomonadales</taxon>
        <taxon>Erythrobacteraceae</taxon>
        <taxon>Erythrobacter/Porphyrobacter group</taxon>
        <taxon>Erythrobacter</taxon>
    </lineage>
</organism>
<dbReference type="HOGENOM" id="CLU_031281_4_1_5"/>
<dbReference type="GO" id="GO:0005615">
    <property type="term" value="C:extracellular space"/>
    <property type="evidence" value="ECO:0007669"/>
    <property type="project" value="TreeGrafter"/>
</dbReference>
<dbReference type="AlphaFoldDB" id="Q2NCN1"/>
<dbReference type="Pfam" id="PF02469">
    <property type="entry name" value="Fasciclin"/>
    <property type="match status" value="1"/>
</dbReference>
<dbReference type="PROSITE" id="PS51257">
    <property type="entry name" value="PROKAR_LIPOPROTEIN"/>
    <property type="match status" value="1"/>
</dbReference>
<dbReference type="InterPro" id="IPR036378">
    <property type="entry name" value="FAS1_dom_sf"/>
</dbReference>
<keyword evidence="4" id="KW-1185">Reference proteome</keyword>
<dbReference type="PROSITE" id="PS50213">
    <property type="entry name" value="FAS1"/>
    <property type="match status" value="1"/>
</dbReference>
<keyword evidence="1" id="KW-0732">Signal</keyword>
<dbReference type="eggNOG" id="COG2335">
    <property type="taxonomic scope" value="Bacteria"/>
</dbReference>
<evidence type="ECO:0000313" key="4">
    <source>
        <dbReference type="Proteomes" id="UP000008808"/>
    </source>
</evidence>
<dbReference type="SUPFAM" id="SSF82153">
    <property type="entry name" value="FAS1 domain"/>
    <property type="match status" value="1"/>
</dbReference>
<accession>Q2NCN1</accession>
<sequence length="195" mass="20415">MRNKLKITTAALAFGLTVAGCTTYGGTADTMADDDIAYVDGAAMYPSKNIIENAVNSPIHTTLVAAVKQAQLVDTLMGPGPFTVFAPTDAAFAKVPEATVSSLMMDENRAMLQGVLTYHVVPGRVTAADLMQRIRAGNGTAMIATVQGEQLTVSMMGNRVMLRGKNGSMAHVSQADVMQSNGVIHVVDGVLLPGM</sequence>
<dbReference type="FunFam" id="2.30.180.10:FF:000019">
    <property type="entry name" value="Cell surface lipoprotein"/>
    <property type="match status" value="1"/>
</dbReference>
<evidence type="ECO:0000256" key="1">
    <source>
        <dbReference type="SAM" id="SignalP"/>
    </source>
</evidence>
<evidence type="ECO:0000313" key="3">
    <source>
        <dbReference type="EMBL" id="ABC62560.1"/>
    </source>
</evidence>
<feature type="signal peptide" evidence="1">
    <location>
        <begin position="1"/>
        <end position="19"/>
    </location>
</feature>
<dbReference type="KEGG" id="eli:ELI_02340"/>
<dbReference type="STRING" id="314225.ELI_02340"/>
<name>Q2NCN1_ERYLH</name>
<proteinExistence type="predicted"/>
<dbReference type="PANTHER" id="PTHR10900">
    <property type="entry name" value="PERIOSTIN-RELATED"/>
    <property type="match status" value="1"/>
</dbReference>
<dbReference type="SMART" id="SM00554">
    <property type="entry name" value="FAS1"/>
    <property type="match status" value="1"/>
</dbReference>
<dbReference type="PANTHER" id="PTHR10900:SF77">
    <property type="entry name" value="FI19380P1"/>
    <property type="match status" value="1"/>
</dbReference>
<dbReference type="Proteomes" id="UP000008808">
    <property type="component" value="Chromosome"/>
</dbReference>
<dbReference type="InterPro" id="IPR050904">
    <property type="entry name" value="Adhesion/Biosynth-related"/>
</dbReference>
<dbReference type="RefSeq" id="WP_011413436.1">
    <property type="nucleotide sequence ID" value="NC_007722.1"/>
</dbReference>
<protein>
    <recommendedName>
        <fullName evidence="2">FAS1 domain-containing protein</fullName>
    </recommendedName>
</protein>
<reference evidence="4" key="1">
    <citation type="journal article" date="2009" name="J. Bacteriol.">
        <title>Complete genome sequence of Erythrobacter litoralis HTCC2594.</title>
        <authorList>
            <person name="Oh H.M."/>
            <person name="Giovannoni S.J."/>
            <person name="Ferriera S."/>
            <person name="Johnson J."/>
            <person name="Cho J.C."/>
        </authorList>
    </citation>
    <scope>NUCLEOTIDE SEQUENCE [LARGE SCALE GENOMIC DNA]</scope>
    <source>
        <strain evidence="4">HTCC2594</strain>
    </source>
</reference>
<dbReference type="EMBL" id="CP000157">
    <property type="protein sequence ID" value="ABC62560.1"/>
    <property type="molecule type" value="Genomic_DNA"/>
</dbReference>
<evidence type="ECO:0000259" key="2">
    <source>
        <dbReference type="PROSITE" id="PS50213"/>
    </source>
</evidence>